<dbReference type="Proteomes" id="UP001139644">
    <property type="component" value="Unassembled WGS sequence"/>
</dbReference>
<dbReference type="Proteomes" id="UP000191171">
    <property type="component" value="Unassembled WGS sequence"/>
</dbReference>
<evidence type="ECO:0000256" key="1">
    <source>
        <dbReference type="ARBA" id="ARBA00007420"/>
    </source>
</evidence>
<evidence type="ECO:0000313" key="9">
    <source>
        <dbReference type="EMBL" id="KWX18211.1"/>
    </source>
</evidence>
<dbReference type="InterPro" id="IPR027417">
    <property type="entry name" value="P-loop_NTPase"/>
</dbReference>
<dbReference type="EMBL" id="MVGJ01000004">
    <property type="protein sequence ID" value="OOL83998.1"/>
    <property type="molecule type" value="Genomic_DNA"/>
</dbReference>
<feature type="active site" description="Proton acceptor" evidence="2">
    <location>
        <position position="80"/>
    </location>
</feature>
<dbReference type="Proteomes" id="UP001260956">
    <property type="component" value="Unassembled WGS sequence"/>
</dbReference>
<dbReference type="EMBL" id="QOVC01000014">
    <property type="protein sequence ID" value="KAA0686820.1"/>
    <property type="molecule type" value="Genomic_DNA"/>
</dbReference>
<feature type="binding site" evidence="4">
    <location>
        <begin position="143"/>
        <end position="147"/>
    </location>
    <ligand>
        <name>ATP</name>
        <dbReference type="ChEBI" id="CHEBI:30616"/>
    </ligand>
</feature>
<reference evidence="9 17" key="1">
    <citation type="submission" date="2016-01" db="EMBL/GenBank/DDBJ databases">
        <title>Molecular Mechanisms for transfer of large genomic segments between Enterococcus faecium strains.</title>
        <authorList>
            <person name="Garcia-Solache M.A."/>
            <person name="Lebreton F."/>
            <person name="Mclaughlin R.E."/>
            <person name="Whiteaker J.D."/>
            <person name="Gilmore M.S."/>
            <person name="Rice L.B."/>
        </authorList>
    </citation>
    <scope>NUCLEOTIDE SEQUENCE [LARGE SCALE GENOMIC DNA]</scope>
    <source>
        <strain evidence="9 17">D344RRF x C68</strain>
    </source>
</reference>
<evidence type="ECO:0000313" key="16">
    <source>
        <dbReference type="EMBL" id="RXU88583.1"/>
    </source>
</evidence>
<evidence type="ECO:0000313" key="22">
    <source>
        <dbReference type="Proteomes" id="UP000289562"/>
    </source>
</evidence>
<dbReference type="GeneID" id="66453400"/>
<dbReference type="Pfam" id="PF01712">
    <property type="entry name" value="dNK"/>
    <property type="match status" value="1"/>
</dbReference>
<feature type="binding site" evidence="3">
    <location>
        <position position="57"/>
    </location>
    <ligand>
        <name>substrate</name>
    </ligand>
</feature>
<dbReference type="EMBL" id="CP033041">
    <property type="protein sequence ID" value="AYM72159.1"/>
    <property type="molecule type" value="Genomic_DNA"/>
</dbReference>
<evidence type="ECO:0000313" key="12">
    <source>
        <dbReference type="EMBL" id="MDT2370805.1"/>
    </source>
</evidence>
<accession>A0A132ZBL8</accession>
<reference evidence="6 21" key="7">
    <citation type="submission" date="2018-10" db="EMBL/GenBank/DDBJ databases">
        <title>Escaping from acidified nitrite in gastric host defense: Transcriptomic basis for resistance to free nitrous acid in Enterococcus faecalis.</title>
        <authorList>
            <person name="Yu Z."/>
            <person name="Shi D."/>
            <person name="Liu W."/>
            <person name="Meng F."/>
        </authorList>
    </citation>
    <scope>NUCLEOTIDE SEQUENCE [LARGE SCALE GENOMIC DNA]</scope>
    <source>
        <strain evidence="6 21">JE1</strain>
    </source>
</reference>
<dbReference type="Proteomes" id="UP000249070">
    <property type="component" value="Unassembled WGS sequence"/>
</dbReference>
<evidence type="ECO:0000313" key="21">
    <source>
        <dbReference type="Proteomes" id="UP000275747"/>
    </source>
</evidence>
<evidence type="ECO:0000313" key="19">
    <source>
        <dbReference type="Proteomes" id="UP000224303"/>
    </source>
</evidence>
<dbReference type="EMBL" id="PCGC01000002">
    <property type="protein sequence ID" value="PHL22711.1"/>
    <property type="molecule type" value="Genomic_DNA"/>
</dbReference>
<gene>
    <name evidence="9" type="ORF">AWT83_06905</name>
    <name evidence="13" type="ORF">B1P95_00625</name>
    <name evidence="14" type="ORF">CQR37_00895</name>
    <name evidence="16" type="ORF">CYQ77_07490</name>
    <name evidence="6" type="ORF">D9Z05_02265</name>
    <name evidence="15" type="ORF">DKP91_01310</name>
    <name evidence="7" type="ORF">DTX73_13730</name>
    <name evidence="8" type="ORF">GBM73_07635</name>
    <name evidence="10" type="ORF">KYX88_05900</name>
    <name evidence="11" type="ORF">M3X98_01265</name>
    <name evidence="12" type="ORF">P6Z85_11750</name>
</gene>
<feature type="binding site" evidence="3">
    <location>
        <position position="46"/>
    </location>
    <ligand>
        <name>substrate</name>
    </ligand>
</feature>
<reference evidence="7 23" key="6">
    <citation type="submission" date="2018-07" db="EMBL/GenBank/DDBJ databases">
        <title>High quality draft genome sequencing of Enterococcus faecium exhibiting probiotic potential isolated from mucus of freshwater fish.</title>
        <authorList>
            <person name="El-Jeni R."/>
            <person name="Ghedira K."/>
            <person name="Abdelhak S."/>
            <person name="El-Bour M."/>
            <person name="Bouhaouala-Zahar B."/>
        </authorList>
    </citation>
    <scope>NUCLEOTIDE SEQUENCE [LARGE SCALE GENOMIC DNA]</scope>
    <source>
        <strain evidence="7 23">R.A73</strain>
    </source>
</reference>
<evidence type="ECO:0000313" key="15">
    <source>
        <dbReference type="EMBL" id="PZM56931.1"/>
    </source>
</evidence>
<feature type="binding site" evidence="3">
    <location>
        <position position="81"/>
    </location>
    <ligand>
        <name>substrate</name>
    </ligand>
</feature>
<evidence type="ECO:0000313" key="10">
    <source>
        <dbReference type="EMBL" id="MBX4222379.1"/>
    </source>
</evidence>
<evidence type="ECO:0000313" key="17">
    <source>
        <dbReference type="Proteomes" id="UP000070452"/>
    </source>
</evidence>
<reference evidence="11" key="10">
    <citation type="submission" date="2022-05" db="EMBL/GenBank/DDBJ databases">
        <title>Draft genome sequences of Clostridium perfringens strains isolated from Peru.</title>
        <authorList>
            <person name="Hurtado R."/>
            <person name="Lima L."/>
            <person name="Sousa T."/>
            <person name="Jaiswal A.K."/>
            <person name="Tiwari S."/>
            <person name="Maturrano L."/>
            <person name="Brenig B."/>
            <person name="Azevedo V."/>
        </authorList>
    </citation>
    <scope>NUCLEOTIDE SEQUENCE</scope>
    <source>
        <strain evidence="11">CP4</strain>
    </source>
</reference>
<proteinExistence type="inferred from homology"/>
<dbReference type="Proteomes" id="UP000070452">
    <property type="component" value="Unassembled WGS sequence"/>
</dbReference>
<evidence type="ECO:0000256" key="2">
    <source>
        <dbReference type="PIRSR" id="PIRSR000705-1"/>
    </source>
</evidence>
<dbReference type="GO" id="GO:0019136">
    <property type="term" value="F:deoxynucleoside kinase activity"/>
    <property type="evidence" value="ECO:0007669"/>
    <property type="project" value="InterPro"/>
</dbReference>
<comment type="similarity">
    <text evidence="1">Belongs to the DCK/DGK family.</text>
</comment>
<evidence type="ECO:0000313" key="13">
    <source>
        <dbReference type="EMBL" id="OOL83998.1"/>
    </source>
</evidence>
<dbReference type="InterPro" id="IPR050566">
    <property type="entry name" value="Deoxyribonucleoside_kinase"/>
</dbReference>
<reference evidence="15 20" key="5">
    <citation type="submission" date="2018-05" db="EMBL/GenBank/DDBJ databases">
        <title>Vancomycin-resistant Enterococcus faecium strain from Chelyabinsk, Russia.</title>
        <authorList>
            <person name="Gostev V."/>
            <person name="Goncharov A."/>
            <person name="Kolodzhieva V."/>
            <person name="Suvorov A."/>
            <person name="Sidorenko S."/>
            <person name="Zueva L."/>
        </authorList>
    </citation>
    <scope>NUCLEOTIDE SEQUENCE [LARGE SCALE GENOMIC DNA]</scope>
    <source>
        <strain evidence="15 20">20</strain>
    </source>
</reference>
<reference evidence="8 24" key="8">
    <citation type="submission" date="2019-10" db="EMBL/GenBank/DDBJ databases">
        <title>Evolutionary dynamics of vancomycin-resistant Enterococcus faecium during gastrointestinal tract colonization and bloodstream infection in immunocompromised pediatric patients.</title>
        <authorList>
            <person name="Chilambi G.S."/>
            <person name="Nordstrom H.R."/>
            <person name="Evans D.R."/>
            <person name="Ferrolino J."/>
            <person name="Hayden R.T."/>
            <person name="Maron G.M."/>
            <person name="Vo A.N."/>
            <person name="Gilmore M.S."/>
            <person name="Wolf J."/>
            <person name="Rosch J.W."/>
            <person name="Van Tyne D."/>
        </authorList>
    </citation>
    <scope>NUCLEOTIDE SEQUENCE [LARGE SCALE GENOMIC DNA]</scope>
    <source>
        <strain evidence="8 24">VRECG27</strain>
    </source>
</reference>
<dbReference type="EMBL" id="PJVH01000020">
    <property type="protein sequence ID" value="RXU88583.1"/>
    <property type="molecule type" value="Genomic_DNA"/>
</dbReference>
<keyword evidence="4" id="KW-0547">Nucleotide-binding</keyword>
<feature type="binding site" evidence="4">
    <location>
        <begin position="10"/>
        <end position="18"/>
    </location>
    <ligand>
        <name>ATP</name>
        <dbReference type="ChEBI" id="CHEBI:30616"/>
    </ligand>
</feature>
<evidence type="ECO:0000313" key="7">
    <source>
        <dbReference type="EMBL" id="KAA0686820.1"/>
    </source>
</evidence>
<dbReference type="GO" id="GO:0005737">
    <property type="term" value="C:cytoplasm"/>
    <property type="evidence" value="ECO:0007669"/>
    <property type="project" value="TreeGrafter"/>
</dbReference>
<keyword evidence="14" id="KW-0808">Transferase</keyword>
<dbReference type="Proteomes" id="UP000448762">
    <property type="component" value="Unassembled WGS sequence"/>
</dbReference>
<dbReference type="EMBL" id="LRHK01000001">
    <property type="protein sequence ID" value="KWX18211.1"/>
    <property type="molecule type" value="Genomic_DNA"/>
</dbReference>
<evidence type="ECO:0000313" key="18">
    <source>
        <dbReference type="Proteomes" id="UP000191171"/>
    </source>
</evidence>
<dbReference type="EMBL" id="JAMWMK010000001">
    <property type="protein sequence ID" value="MDC4246692.1"/>
    <property type="molecule type" value="Genomic_DNA"/>
</dbReference>
<reference evidence="10" key="9">
    <citation type="journal article" date="2022" name="J. Anim. Sci.">
        <title>Whole genome sequence analyses-based assessment of virulence potential and antimicrobial susceptibilities and resistance of Enterococcus faecium strains isolated from commercial swine and cattle probiotic products.</title>
        <authorList>
            <person name="Shridhar P.B."/>
            <person name="Amachawadi R.G."/>
            <person name="Tokach M."/>
            <person name="Patel I."/>
            <person name="Gangiredla J."/>
            <person name="Mammel M."/>
            <person name="Nagaraja T.G."/>
        </authorList>
    </citation>
    <scope>NUCLEOTIDE SEQUENCE</scope>
    <source>
        <strain evidence="10">EF215</strain>
    </source>
</reference>
<keyword evidence="14" id="KW-0418">Kinase</keyword>
<dbReference type="PANTHER" id="PTHR10513:SF35">
    <property type="entry name" value="DEOXYADENOSINE KINASE"/>
    <property type="match status" value="1"/>
</dbReference>
<name>A0A132ZBL8_ENTFC</name>
<organism evidence="14 19">
    <name type="scientific">Enterococcus faecium</name>
    <name type="common">Streptococcus faecium</name>
    <dbReference type="NCBI Taxonomy" id="1352"/>
    <lineage>
        <taxon>Bacteria</taxon>
        <taxon>Bacillati</taxon>
        <taxon>Bacillota</taxon>
        <taxon>Bacilli</taxon>
        <taxon>Lactobacillales</taxon>
        <taxon>Enterococcaceae</taxon>
        <taxon>Enterococcus</taxon>
    </lineage>
</organism>
<evidence type="ECO:0000313" key="11">
    <source>
        <dbReference type="EMBL" id="MDC4246692.1"/>
    </source>
</evidence>
<evidence type="ECO:0000256" key="4">
    <source>
        <dbReference type="PIRSR" id="PIRSR000705-3"/>
    </source>
</evidence>
<evidence type="ECO:0000313" key="6">
    <source>
        <dbReference type="EMBL" id="AYM72159.1"/>
    </source>
</evidence>
<dbReference type="Proteomes" id="UP001141166">
    <property type="component" value="Unassembled WGS sequence"/>
</dbReference>
<dbReference type="EMBL" id="JARPTX010000049">
    <property type="protein sequence ID" value="MDT2370805.1"/>
    <property type="molecule type" value="Genomic_DNA"/>
</dbReference>
<dbReference type="PANTHER" id="PTHR10513">
    <property type="entry name" value="DEOXYNUCLEOSIDE KINASE"/>
    <property type="match status" value="1"/>
</dbReference>
<evidence type="ECO:0000256" key="3">
    <source>
        <dbReference type="PIRSR" id="PIRSR000705-2"/>
    </source>
</evidence>
<feature type="domain" description="Deoxynucleoside kinase" evidence="5">
    <location>
        <begin position="6"/>
        <end position="208"/>
    </location>
</feature>
<dbReference type="Gene3D" id="3.40.50.300">
    <property type="entry name" value="P-loop containing nucleotide triphosphate hydrolases"/>
    <property type="match status" value="1"/>
</dbReference>
<dbReference type="PATRIC" id="fig|1352.655.peg.2358"/>
<evidence type="ECO:0000313" key="23">
    <source>
        <dbReference type="Proteomes" id="UP000448762"/>
    </source>
</evidence>
<dbReference type="RefSeq" id="WP_002321450.1">
    <property type="nucleotide sequence ID" value="NZ_AP019394.1"/>
</dbReference>
<dbReference type="Proteomes" id="UP000289562">
    <property type="component" value="Unassembled WGS sequence"/>
</dbReference>
<dbReference type="GO" id="GO:0005524">
    <property type="term" value="F:ATP binding"/>
    <property type="evidence" value="ECO:0007669"/>
    <property type="project" value="UniProtKB-KW"/>
</dbReference>
<keyword evidence="4" id="KW-0067">ATP-binding</keyword>
<dbReference type="EMBL" id="WEFP01000001">
    <property type="protein sequence ID" value="KAB7577192.1"/>
    <property type="molecule type" value="Genomic_DNA"/>
</dbReference>
<dbReference type="InterPro" id="IPR031314">
    <property type="entry name" value="DNK_dom"/>
</dbReference>
<feature type="binding site" evidence="3">
    <location>
        <position position="152"/>
    </location>
    <ligand>
        <name>substrate</name>
    </ligand>
</feature>
<dbReference type="Proteomes" id="UP000275747">
    <property type="component" value="Chromosome"/>
</dbReference>
<dbReference type="AlphaFoldDB" id="A0A132ZBL8"/>
<dbReference type="Proteomes" id="UP000469871">
    <property type="component" value="Unassembled WGS sequence"/>
</dbReference>
<reference evidence="16 22" key="4">
    <citation type="submission" date="2017-12" db="EMBL/GenBank/DDBJ databases">
        <title>A pool of 800 enterococci isolated from chicken carcass rinse samples from New Zealand.</title>
        <authorList>
            <person name="Zhang J."/>
            <person name="Rogers L."/>
            <person name="Midwinter A."/>
            <person name="French N."/>
        </authorList>
    </citation>
    <scope>NUCLEOTIDE SEQUENCE [LARGE SCALE GENOMIC DNA]</scope>
    <source>
        <strain evidence="16 22">EN697</strain>
    </source>
</reference>
<evidence type="ECO:0000259" key="5">
    <source>
        <dbReference type="Pfam" id="PF01712"/>
    </source>
</evidence>
<sequence>MPIIVIIVAGTIGAGKSTLTEMLAQDLETKPFYENVEDNEVLPLFYSNPEKYTFLLQIFFLNKRFLAIKDAFSHDDNVLDRSIYEDSMLFHLNADLGRVSEVEVKQYEGLLETMLKELEEISPQKKPDLLVYIRVSFETMLARIKKRGREYEQLEQDPELYSYYKELNRRYEEWYEQFDICPKIVIDGDKYDFVADPACGEQIVQEIKMRAKKMTEEADAQSIRYTTNNPKAKGIFTTK</sequence>
<evidence type="ECO:0000313" key="24">
    <source>
        <dbReference type="Proteomes" id="UP000469871"/>
    </source>
</evidence>
<reference evidence="12" key="11">
    <citation type="submission" date="2023-03" db="EMBL/GenBank/DDBJ databases">
        <authorList>
            <person name="Shen W."/>
            <person name="Cai J."/>
        </authorList>
    </citation>
    <scope>NUCLEOTIDE SEQUENCE</scope>
    <source>
        <strain evidence="12">B1010-2</strain>
    </source>
</reference>
<feature type="binding site" evidence="3">
    <location>
        <position position="86"/>
    </location>
    <ligand>
        <name>substrate</name>
    </ligand>
</feature>
<dbReference type="SUPFAM" id="SSF52540">
    <property type="entry name" value="P-loop containing nucleoside triphosphate hydrolases"/>
    <property type="match status" value="1"/>
</dbReference>
<evidence type="ECO:0000313" key="14">
    <source>
        <dbReference type="EMBL" id="PHL22711.1"/>
    </source>
</evidence>
<reference evidence="14 19" key="3">
    <citation type="submission" date="2017-10" db="EMBL/GenBank/DDBJ databases">
        <title>Draft genomes of the Enterococcus faecium isolated from human feces before and after Helicobacter pylori eradication therapy.</title>
        <authorList>
            <person name="Prianichniikov N.A."/>
            <person name="Glushchenko O.E."/>
            <person name="Malakhova M.V."/>
        </authorList>
    </citation>
    <scope>NUCLEOTIDE SEQUENCE [LARGE SCALE GENOMIC DNA]</scope>
    <source>
        <strain evidence="14 19">Hp_5-7</strain>
    </source>
</reference>
<reference evidence="13 18" key="2">
    <citation type="submission" date="2017-02" db="EMBL/GenBank/DDBJ databases">
        <title>Clonality and virulence of isolates of VRE in Hematopoietic Stem Cell Transplanted (HSCT) patients.</title>
        <authorList>
            <person name="Marchi A.P."/>
            <person name="Martins R.C."/>
            <person name="Marie S.K."/>
            <person name="Levin A.S."/>
            <person name="Costa S.F."/>
        </authorList>
    </citation>
    <scope>NUCLEOTIDE SEQUENCE [LARGE SCALE GENOMIC DNA]</scope>
    <source>
        <strain evidence="13 18">LIM1759</strain>
    </source>
</reference>
<evidence type="ECO:0000313" key="20">
    <source>
        <dbReference type="Proteomes" id="UP000249070"/>
    </source>
</evidence>
<dbReference type="CDD" id="cd01673">
    <property type="entry name" value="dNK"/>
    <property type="match status" value="1"/>
</dbReference>
<protein>
    <submittedName>
        <fullName evidence="9">Deoxyadenosine kinase</fullName>
    </submittedName>
    <submittedName>
        <fullName evidence="14">Deoxynucleoside kinase</fullName>
    </submittedName>
</protein>
<dbReference type="InterPro" id="IPR002624">
    <property type="entry name" value="DCK/DGK"/>
</dbReference>
<dbReference type="EMBL" id="JAIFOC010000043">
    <property type="protein sequence ID" value="MBX4222379.1"/>
    <property type="molecule type" value="Genomic_DNA"/>
</dbReference>
<dbReference type="PIRSF" id="PIRSF000705">
    <property type="entry name" value="DNK"/>
    <property type="match status" value="1"/>
</dbReference>
<dbReference type="EMBL" id="QHGU01000004">
    <property type="protein sequence ID" value="PZM56931.1"/>
    <property type="molecule type" value="Genomic_DNA"/>
</dbReference>
<evidence type="ECO:0000313" key="8">
    <source>
        <dbReference type="EMBL" id="KAB7577192.1"/>
    </source>
</evidence>
<feature type="binding site" evidence="3">
    <location>
        <position position="34"/>
    </location>
    <ligand>
        <name>substrate</name>
    </ligand>
</feature>
<dbReference type="Proteomes" id="UP000224303">
    <property type="component" value="Unassembled WGS sequence"/>
</dbReference>